<accession>A0AA37ICU6</accession>
<gene>
    <name evidence="1" type="ORF">CBA19CS42_19870</name>
</gene>
<comment type="caution">
    <text evidence="1">The sequence shown here is derived from an EMBL/GenBank/DDBJ whole genome shotgun (WGS) entry which is preliminary data.</text>
</comment>
<dbReference type="RefSeq" id="WP_238213415.1">
    <property type="nucleotide sequence ID" value="NZ_BPUS01000007.1"/>
</dbReference>
<evidence type="ECO:0000313" key="1">
    <source>
        <dbReference type="EMBL" id="GJH26812.1"/>
    </source>
</evidence>
<dbReference type="EMBL" id="BPUS01000007">
    <property type="protein sequence ID" value="GJH26812.1"/>
    <property type="molecule type" value="Genomic_DNA"/>
</dbReference>
<reference evidence="1" key="1">
    <citation type="submission" date="2022-09" db="EMBL/GenBank/DDBJ databases">
        <title>Isolation and characterization of 3-chlorobenzoate degrading bacteria from soils in Shizuoka.</title>
        <authorList>
            <person name="Ifat A."/>
            <person name="Ogawa N."/>
            <person name="Kimbara K."/>
            <person name="Moriuchi R."/>
            <person name="Dohra H."/>
            <person name="Shintani M."/>
        </authorList>
    </citation>
    <scope>NUCLEOTIDE SEQUENCE</scope>
    <source>
        <strain evidence="1">19CS4-2</strain>
    </source>
</reference>
<sequence length="66" mass="7843">MKPVRTEHEYRLRRHPRAFGFGERLRDNRPELVAAEPDENDERHEFQIEIERVHFSAPEVGECVSA</sequence>
<evidence type="ECO:0000313" key="2">
    <source>
        <dbReference type="Proteomes" id="UP001055111"/>
    </source>
</evidence>
<organism evidence="1 2">
    <name type="scientific">Caballeronia novacaledonica</name>
    <dbReference type="NCBI Taxonomy" id="1544861"/>
    <lineage>
        <taxon>Bacteria</taxon>
        <taxon>Pseudomonadati</taxon>
        <taxon>Pseudomonadota</taxon>
        <taxon>Betaproteobacteria</taxon>
        <taxon>Burkholderiales</taxon>
        <taxon>Burkholderiaceae</taxon>
        <taxon>Caballeronia</taxon>
    </lineage>
</organism>
<proteinExistence type="predicted"/>
<name>A0AA37ICU6_9BURK</name>
<protein>
    <submittedName>
        <fullName evidence="1">Uncharacterized protein</fullName>
    </submittedName>
</protein>
<dbReference type="AlphaFoldDB" id="A0AA37ICU6"/>
<dbReference type="Proteomes" id="UP001055111">
    <property type="component" value="Unassembled WGS sequence"/>
</dbReference>